<dbReference type="NCBIfam" id="TIGR00613">
    <property type="entry name" value="reco"/>
    <property type="match status" value="1"/>
</dbReference>
<dbReference type="PANTHER" id="PTHR33991:SF1">
    <property type="entry name" value="DNA REPAIR PROTEIN RECO"/>
    <property type="match status" value="1"/>
</dbReference>
<dbReference type="PANTHER" id="PTHR33991">
    <property type="entry name" value="DNA REPAIR PROTEIN RECO"/>
    <property type="match status" value="1"/>
</dbReference>
<dbReference type="InterPro" id="IPR037278">
    <property type="entry name" value="ARFGAP/RecO"/>
</dbReference>
<dbReference type="HAMAP" id="MF_00201">
    <property type="entry name" value="RecO"/>
    <property type="match status" value="1"/>
</dbReference>
<evidence type="ECO:0000259" key="5">
    <source>
        <dbReference type="Pfam" id="PF11967"/>
    </source>
</evidence>
<name>A0ABP8MLD2_9BACT</name>
<evidence type="ECO:0000313" key="6">
    <source>
        <dbReference type="EMBL" id="GAA4451074.1"/>
    </source>
</evidence>
<dbReference type="InterPro" id="IPR012340">
    <property type="entry name" value="NA-bd_OB-fold"/>
</dbReference>
<dbReference type="InterPro" id="IPR003717">
    <property type="entry name" value="RecO"/>
</dbReference>
<dbReference type="InterPro" id="IPR022572">
    <property type="entry name" value="DNA_rep/recomb_RecO_N"/>
</dbReference>
<keyword evidence="1 4" id="KW-0227">DNA damage</keyword>
<protein>
    <recommendedName>
        <fullName evidence="4">DNA repair protein RecO</fullName>
    </recommendedName>
    <alternativeName>
        <fullName evidence="4">Recombination protein O</fullName>
    </alternativeName>
</protein>
<evidence type="ECO:0000256" key="1">
    <source>
        <dbReference type="ARBA" id="ARBA00022763"/>
    </source>
</evidence>
<evidence type="ECO:0000256" key="4">
    <source>
        <dbReference type="HAMAP-Rule" id="MF_00201"/>
    </source>
</evidence>
<evidence type="ECO:0000313" key="7">
    <source>
        <dbReference type="Proteomes" id="UP001501410"/>
    </source>
</evidence>
<evidence type="ECO:0000256" key="2">
    <source>
        <dbReference type="ARBA" id="ARBA00023172"/>
    </source>
</evidence>
<proteinExistence type="inferred from homology"/>
<dbReference type="Pfam" id="PF11967">
    <property type="entry name" value="RecO_N"/>
    <property type="match status" value="1"/>
</dbReference>
<dbReference type="SUPFAM" id="SSF57863">
    <property type="entry name" value="ArfGap/RecO-like zinc finger"/>
    <property type="match status" value="1"/>
</dbReference>
<reference evidence="7" key="1">
    <citation type="journal article" date="2019" name="Int. J. Syst. Evol. Microbiol.">
        <title>The Global Catalogue of Microorganisms (GCM) 10K type strain sequencing project: providing services to taxonomists for standard genome sequencing and annotation.</title>
        <authorList>
            <consortium name="The Broad Institute Genomics Platform"/>
            <consortium name="The Broad Institute Genome Sequencing Center for Infectious Disease"/>
            <person name="Wu L."/>
            <person name="Ma J."/>
        </authorList>
    </citation>
    <scope>NUCLEOTIDE SEQUENCE [LARGE SCALE GENOMIC DNA]</scope>
    <source>
        <strain evidence="7">JCM 31921</strain>
    </source>
</reference>
<gene>
    <name evidence="4" type="primary">recO</name>
    <name evidence="6" type="ORF">GCM10023092_08080</name>
</gene>
<accession>A0ABP8MLD2</accession>
<dbReference type="RefSeq" id="WP_344822941.1">
    <property type="nucleotide sequence ID" value="NZ_BAABEZ010000004.1"/>
</dbReference>
<dbReference type="Gene3D" id="2.40.50.140">
    <property type="entry name" value="Nucleic acid-binding proteins"/>
    <property type="match status" value="1"/>
</dbReference>
<dbReference type="SUPFAM" id="SSF50249">
    <property type="entry name" value="Nucleic acid-binding proteins"/>
    <property type="match status" value="1"/>
</dbReference>
<keyword evidence="2 4" id="KW-0233">DNA recombination</keyword>
<dbReference type="Pfam" id="PF02565">
    <property type="entry name" value="RecO_C"/>
    <property type="match status" value="1"/>
</dbReference>
<comment type="similarity">
    <text evidence="4">Belongs to the RecO family.</text>
</comment>
<feature type="domain" description="DNA replication/recombination mediator RecO N-terminal" evidence="5">
    <location>
        <begin position="4"/>
        <end position="79"/>
    </location>
</feature>
<evidence type="ECO:0000256" key="3">
    <source>
        <dbReference type="ARBA" id="ARBA00023204"/>
    </source>
</evidence>
<dbReference type="EMBL" id="BAABEZ010000004">
    <property type="protein sequence ID" value="GAA4451074.1"/>
    <property type="molecule type" value="Genomic_DNA"/>
</dbReference>
<organism evidence="6 7">
    <name type="scientific">Rurimicrobium arvi</name>
    <dbReference type="NCBI Taxonomy" id="2049916"/>
    <lineage>
        <taxon>Bacteria</taxon>
        <taxon>Pseudomonadati</taxon>
        <taxon>Bacteroidota</taxon>
        <taxon>Chitinophagia</taxon>
        <taxon>Chitinophagales</taxon>
        <taxon>Chitinophagaceae</taxon>
        <taxon>Rurimicrobium</taxon>
    </lineage>
</organism>
<comment type="function">
    <text evidence="4">Involved in DNA repair and RecF pathway recombination.</text>
</comment>
<comment type="caution">
    <text evidence="6">The sequence shown here is derived from an EMBL/GenBank/DDBJ whole genome shotgun (WGS) entry which is preliminary data.</text>
</comment>
<dbReference type="Proteomes" id="UP001501410">
    <property type="component" value="Unassembled WGS sequence"/>
</dbReference>
<keyword evidence="7" id="KW-1185">Reference proteome</keyword>
<keyword evidence="3 4" id="KW-0234">DNA repair</keyword>
<sequence length="244" mass="27649">MLEPTQGIVLRQVKYGDSSLIISVFTERFGLHAYMLKGIRSAKSKTNRAGLLQVCSLLDLIVDHRPGRQLQHIREFSPAYYYQKISEDIVRNAIAVFSAEVLGKLLPEGETMEDLFAFCQEYFTALDQLPLQDLANFPISFLIRCGRFLGYGITGTYSDEQPFLDAAEGAFCNKLPADAVPLMYDEARMLDELSQVELLSESASVKLSSASRAQILEWYIRFLQLHTQHMGDIRSLTVLRELLR</sequence>